<proteinExistence type="predicted"/>
<dbReference type="AlphaFoldDB" id="A0A0L8GX72"/>
<organism evidence="1">
    <name type="scientific">Octopus bimaculoides</name>
    <name type="common">California two-spotted octopus</name>
    <dbReference type="NCBI Taxonomy" id="37653"/>
    <lineage>
        <taxon>Eukaryota</taxon>
        <taxon>Metazoa</taxon>
        <taxon>Spiralia</taxon>
        <taxon>Lophotrochozoa</taxon>
        <taxon>Mollusca</taxon>
        <taxon>Cephalopoda</taxon>
        <taxon>Coleoidea</taxon>
        <taxon>Octopodiformes</taxon>
        <taxon>Octopoda</taxon>
        <taxon>Incirrata</taxon>
        <taxon>Octopodidae</taxon>
        <taxon>Octopus</taxon>
    </lineage>
</organism>
<dbReference type="EMBL" id="KQ420055">
    <property type="protein sequence ID" value="KOF81454.1"/>
    <property type="molecule type" value="Genomic_DNA"/>
</dbReference>
<name>A0A0L8GX72_OCTBM</name>
<gene>
    <name evidence="1" type="ORF">OCBIM_22026484mg</name>
</gene>
<accession>A0A0L8GX72</accession>
<sequence>MFSLACSECYFQDLIWHWNMIETLTLYYCLNNPTITIAILKWILQNEYTVFSVS</sequence>
<reference evidence="1" key="1">
    <citation type="submission" date="2015-07" db="EMBL/GenBank/DDBJ databases">
        <title>MeaNS - Measles Nucleotide Surveillance Program.</title>
        <authorList>
            <person name="Tran T."/>
            <person name="Druce J."/>
        </authorList>
    </citation>
    <scope>NUCLEOTIDE SEQUENCE</scope>
    <source>
        <strain evidence="1">UCB-OBI-ISO-001</strain>
        <tissue evidence="1">Gonad</tissue>
    </source>
</reference>
<evidence type="ECO:0000313" key="1">
    <source>
        <dbReference type="EMBL" id="KOF81454.1"/>
    </source>
</evidence>
<protein>
    <submittedName>
        <fullName evidence="1">Uncharacterized protein</fullName>
    </submittedName>
</protein>